<dbReference type="Pfam" id="PF00188">
    <property type="entry name" value="CAP"/>
    <property type="match status" value="1"/>
</dbReference>
<dbReference type="Proteomes" id="UP000249922">
    <property type="component" value="Chromosome"/>
</dbReference>
<keyword evidence="3" id="KW-1185">Reference proteome</keyword>
<name>A0ABN5M7L5_9RHOB</name>
<organism evidence="2 3">
    <name type="scientific">Paracoccus mutanolyticus</name>
    <dbReference type="NCBI Taxonomy" id="1499308"/>
    <lineage>
        <taxon>Bacteria</taxon>
        <taxon>Pseudomonadati</taxon>
        <taxon>Pseudomonadota</taxon>
        <taxon>Alphaproteobacteria</taxon>
        <taxon>Rhodobacterales</taxon>
        <taxon>Paracoccaceae</taxon>
        <taxon>Paracoccus</taxon>
    </lineage>
</organism>
<sequence length="117" mass="12226">MRSARARSAAVAPDPRLAKAAAAHACDMARRGVLSHTGSNGSAPMQRARAAGYAPRVIAENVAAGPARLDQAMAMWMRSPPHLANIANAQVRHVGIGRAVGADGRTTYWTAVYAAPR</sequence>
<dbReference type="CDD" id="cd05379">
    <property type="entry name" value="CAP_bacterial"/>
    <property type="match status" value="1"/>
</dbReference>
<dbReference type="PANTHER" id="PTHR31157">
    <property type="entry name" value="SCP DOMAIN-CONTAINING PROTEIN"/>
    <property type="match status" value="1"/>
</dbReference>
<dbReference type="RefSeq" id="WP_112887586.1">
    <property type="nucleotide sequence ID" value="NZ_CP030239.1"/>
</dbReference>
<dbReference type="InterPro" id="IPR035940">
    <property type="entry name" value="CAP_sf"/>
</dbReference>
<dbReference type="SUPFAM" id="SSF55797">
    <property type="entry name" value="PR-1-like"/>
    <property type="match status" value="1"/>
</dbReference>
<evidence type="ECO:0000313" key="2">
    <source>
        <dbReference type="EMBL" id="AWX92781.1"/>
    </source>
</evidence>
<dbReference type="Gene3D" id="3.40.33.10">
    <property type="entry name" value="CAP"/>
    <property type="match status" value="1"/>
</dbReference>
<reference evidence="2 3" key="1">
    <citation type="submission" date="2018-06" db="EMBL/GenBank/DDBJ databases">
        <title>Complete genome sequence of Paracoccus mutanolyticus strain RSP-02 isolated from cellulosic waste.</title>
        <authorList>
            <person name="Amrutha R.N."/>
            <person name="Shrivastav A."/>
            <person name="Buddana S.K."/>
            <person name="Deshpande U."/>
            <person name="Prakasham R.S."/>
        </authorList>
    </citation>
    <scope>NUCLEOTIDE SEQUENCE [LARGE SCALE GENOMIC DNA]</scope>
    <source>
        <strain evidence="2 3">RSP-02</strain>
    </source>
</reference>
<gene>
    <name evidence="2" type="ORF">DPM13_05225</name>
</gene>
<dbReference type="PANTHER" id="PTHR31157:SF1">
    <property type="entry name" value="SCP DOMAIN-CONTAINING PROTEIN"/>
    <property type="match status" value="1"/>
</dbReference>
<proteinExistence type="predicted"/>
<dbReference type="InterPro" id="IPR014044">
    <property type="entry name" value="CAP_dom"/>
</dbReference>
<evidence type="ECO:0000259" key="1">
    <source>
        <dbReference type="Pfam" id="PF00188"/>
    </source>
</evidence>
<feature type="domain" description="SCP" evidence="1">
    <location>
        <begin position="4"/>
        <end position="113"/>
    </location>
</feature>
<dbReference type="EMBL" id="CP030239">
    <property type="protein sequence ID" value="AWX92781.1"/>
    <property type="molecule type" value="Genomic_DNA"/>
</dbReference>
<accession>A0ABN5M7L5</accession>
<protein>
    <submittedName>
        <fullName evidence="2">CAP domain-containing protein</fullName>
    </submittedName>
</protein>
<evidence type="ECO:0000313" key="3">
    <source>
        <dbReference type="Proteomes" id="UP000249922"/>
    </source>
</evidence>